<protein>
    <recommendedName>
        <fullName evidence="3">Lipoprotein</fullName>
    </recommendedName>
</protein>
<dbReference type="EMBL" id="CP040089">
    <property type="protein sequence ID" value="QGA80604.1"/>
    <property type="molecule type" value="Genomic_DNA"/>
</dbReference>
<name>A0A5Q0UGA5_9ARCH</name>
<dbReference type="AlphaFoldDB" id="A0A5Q0UGA5"/>
<accession>A0A5Q0UGA5</accession>
<evidence type="ECO:0000313" key="2">
    <source>
        <dbReference type="Proteomes" id="UP000377803"/>
    </source>
</evidence>
<gene>
    <name evidence="1" type="ORF">LC1Nh_0715</name>
</gene>
<dbReference type="RefSeq" id="WP_153550344.1">
    <property type="nucleotide sequence ID" value="NZ_CP040089.1"/>
</dbReference>
<reference evidence="2" key="1">
    <citation type="submission" date="2019-05" db="EMBL/GenBank/DDBJ databases">
        <title>Candidatus Nanohalobium constans, a novel model system to study the DPANN nano-sized archaea: genomic and physiological characterization of a nanoarchaeon co-cultured with its chitinotrophic host.</title>
        <authorList>
            <person name="La Cono V."/>
            <person name="Arcadi E."/>
            <person name="Crisafi F."/>
            <person name="Denaro R."/>
            <person name="La Spada G."/>
            <person name="Messina E."/>
            <person name="Smedile F."/>
            <person name="Toshchakov S.V."/>
            <person name="Shevchenko M.A."/>
            <person name="Golyshin P.N."/>
            <person name="Golyshina O.V."/>
            <person name="Ferrer M."/>
            <person name="Rohde M."/>
            <person name="Mushegian A."/>
            <person name="Sorokin D.Y."/>
            <person name="Giuliano L."/>
            <person name="Yakimov M.M."/>
        </authorList>
    </citation>
    <scope>NUCLEOTIDE SEQUENCE [LARGE SCALE GENOMIC DNA]</scope>
    <source>
        <strain evidence="2">LC1Nh</strain>
    </source>
</reference>
<evidence type="ECO:0000313" key="1">
    <source>
        <dbReference type="EMBL" id="QGA80604.1"/>
    </source>
</evidence>
<keyword evidence="2" id="KW-1185">Reference proteome</keyword>
<dbReference type="Proteomes" id="UP000377803">
    <property type="component" value="Chromosome"/>
</dbReference>
<dbReference type="GeneID" id="42365102"/>
<proteinExistence type="predicted"/>
<dbReference type="KEGG" id="ncon:LC1Nh_0715"/>
<sequence>MIELIDSQRAFFVFLIAVIISSGCIETGSANLNSDFGLDYKDVNLDSSGLEVFEDSMSRVDQVSEYSSESDNSMVINLPGFSVSVNMTSNGVFDQNSSTVNTSGVMELDFVGNSNSTEFSTQVKSGENGTEVYREAMGKENHTEKQYSREELGVTLEALRSIGVENASVLGVSNISGEENILLDLDVNSSELLRNSEHIFEAHSIVMESTDSGEGLKSSDAFNQTEAYLWADRDDRTPSKFAYYGSVENGSVQVRSVTEYSKR</sequence>
<organism evidence="1 2">
    <name type="scientific">Candidatus Nanohalobium constans</name>
    <dbReference type="NCBI Taxonomy" id="2565781"/>
    <lineage>
        <taxon>Archaea</taxon>
        <taxon>Candidatus Nanohalarchaeota</taxon>
        <taxon>Candidatus Nanohalobia</taxon>
        <taxon>Candidatus Nanohalobiales</taxon>
        <taxon>Candidatus Nanohalobiaceae</taxon>
        <taxon>Candidatus Nanohalobium</taxon>
    </lineage>
</organism>
<evidence type="ECO:0008006" key="3">
    <source>
        <dbReference type="Google" id="ProtNLM"/>
    </source>
</evidence>